<sequence>MGEVVGPPASLPAQIPISESDGSPLRVVDPVDRFAALIVRGTIVGMGLAGVALFLRNSRLFARFEHVAQIPSDFIRKELQLKGTVREVLPSGELRVEHSPIVALPSILSRKRPVKARSFEYSSCRCRHVRSRTTVHIKGFALKEQTDNLHCHKG</sequence>
<evidence type="ECO:0000256" key="1">
    <source>
        <dbReference type="SAM" id="Phobius"/>
    </source>
</evidence>
<dbReference type="GO" id="GO:0005615">
    <property type="term" value="C:extracellular space"/>
    <property type="evidence" value="ECO:0007669"/>
    <property type="project" value="TreeGrafter"/>
</dbReference>
<dbReference type="PANTHER" id="PTHR28434">
    <property type="entry name" value="PROTEIN C3ORF33"/>
    <property type="match status" value="1"/>
</dbReference>
<dbReference type="InterPro" id="IPR042421">
    <property type="entry name" value="C3orf33-like"/>
</dbReference>
<dbReference type="PANTHER" id="PTHR28434:SF1">
    <property type="entry name" value="PROTEIN C3ORF33"/>
    <property type="match status" value="1"/>
</dbReference>
<gene>
    <name evidence="2" type="ORF">GCK32_015997</name>
</gene>
<evidence type="ECO:0000313" key="2">
    <source>
        <dbReference type="EMBL" id="KAK5964177.1"/>
    </source>
</evidence>
<feature type="transmembrane region" description="Helical" evidence="1">
    <location>
        <begin position="34"/>
        <end position="55"/>
    </location>
</feature>
<keyword evidence="1" id="KW-0472">Membrane</keyword>
<dbReference type="Proteomes" id="UP001331761">
    <property type="component" value="Unassembled WGS sequence"/>
</dbReference>
<evidence type="ECO:0000313" key="3">
    <source>
        <dbReference type="Proteomes" id="UP001331761"/>
    </source>
</evidence>
<feature type="non-terminal residue" evidence="2">
    <location>
        <position position="154"/>
    </location>
</feature>
<keyword evidence="1" id="KW-0812">Transmembrane</keyword>
<proteinExistence type="predicted"/>
<name>A0AAN8EQZ2_TRICO</name>
<accession>A0AAN8EQZ2</accession>
<organism evidence="2 3">
    <name type="scientific">Trichostrongylus colubriformis</name>
    <name type="common">Black scour worm</name>
    <dbReference type="NCBI Taxonomy" id="6319"/>
    <lineage>
        <taxon>Eukaryota</taxon>
        <taxon>Metazoa</taxon>
        <taxon>Ecdysozoa</taxon>
        <taxon>Nematoda</taxon>
        <taxon>Chromadorea</taxon>
        <taxon>Rhabditida</taxon>
        <taxon>Rhabditina</taxon>
        <taxon>Rhabditomorpha</taxon>
        <taxon>Strongyloidea</taxon>
        <taxon>Trichostrongylidae</taxon>
        <taxon>Trichostrongylus</taxon>
    </lineage>
</organism>
<protein>
    <submittedName>
        <fullName evidence="2">Uncharacterized protein</fullName>
    </submittedName>
</protein>
<keyword evidence="1" id="KW-1133">Transmembrane helix</keyword>
<reference evidence="2 3" key="1">
    <citation type="submission" date="2019-10" db="EMBL/GenBank/DDBJ databases">
        <title>Assembly and Annotation for the nematode Trichostrongylus colubriformis.</title>
        <authorList>
            <person name="Martin J."/>
        </authorList>
    </citation>
    <scope>NUCLEOTIDE SEQUENCE [LARGE SCALE GENOMIC DNA]</scope>
    <source>
        <strain evidence="2">G859</strain>
        <tissue evidence="2">Whole worm</tissue>
    </source>
</reference>
<dbReference type="AlphaFoldDB" id="A0AAN8EQZ2"/>
<comment type="caution">
    <text evidence="2">The sequence shown here is derived from an EMBL/GenBank/DDBJ whole genome shotgun (WGS) entry which is preliminary data.</text>
</comment>
<keyword evidence="3" id="KW-1185">Reference proteome</keyword>
<dbReference type="EMBL" id="WIXE01026114">
    <property type="protein sequence ID" value="KAK5964177.1"/>
    <property type="molecule type" value="Genomic_DNA"/>
</dbReference>